<reference evidence="7 8" key="1">
    <citation type="submission" date="2021-03" db="EMBL/GenBank/DDBJ databases">
        <title>Antimicrobial resistance genes in bacteria isolated from Japanese honey, and their potential for conferring macrolide and lincosamide resistance in the American foulbrood pathogen Paenibacillus larvae.</title>
        <authorList>
            <person name="Okamoto M."/>
            <person name="Kumagai M."/>
            <person name="Kanamori H."/>
            <person name="Takamatsu D."/>
        </authorList>
    </citation>
    <scope>NUCLEOTIDE SEQUENCE [LARGE SCALE GENOMIC DNA]</scope>
    <source>
        <strain evidence="7 8">J42TS3</strain>
    </source>
</reference>
<keyword evidence="4" id="KW-0804">Transcription</keyword>
<dbReference type="PRINTS" id="PR00455">
    <property type="entry name" value="HTHTETR"/>
</dbReference>
<dbReference type="Pfam" id="PF00440">
    <property type="entry name" value="TetR_N"/>
    <property type="match status" value="1"/>
</dbReference>
<keyword evidence="1" id="KW-0678">Repressor</keyword>
<keyword evidence="8" id="KW-1185">Reference proteome</keyword>
<dbReference type="SUPFAM" id="SSF48498">
    <property type="entry name" value="Tetracyclin repressor-like, C-terminal domain"/>
    <property type="match status" value="1"/>
</dbReference>
<comment type="caution">
    <text evidence="7">The sequence shown here is derived from an EMBL/GenBank/DDBJ whole genome shotgun (WGS) entry which is preliminary data.</text>
</comment>
<dbReference type="PROSITE" id="PS50977">
    <property type="entry name" value="HTH_TETR_2"/>
    <property type="match status" value="1"/>
</dbReference>
<evidence type="ECO:0000256" key="1">
    <source>
        <dbReference type="ARBA" id="ARBA00022491"/>
    </source>
</evidence>
<dbReference type="InterPro" id="IPR009057">
    <property type="entry name" value="Homeodomain-like_sf"/>
</dbReference>
<dbReference type="SUPFAM" id="SSF46689">
    <property type="entry name" value="Homeodomain-like"/>
    <property type="match status" value="1"/>
</dbReference>
<proteinExistence type="predicted"/>
<name>A0ABQ4MF37_9BACL</name>
<dbReference type="EMBL" id="BOSL01000012">
    <property type="protein sequence ID" value="GIP54549.1"/>
    <property type="molecule type" value="Genomic_DNA"/>
</dbReference>
<evidence type="ECO:0000256" key="5">
    <source>
        <dbReference type="PROSITE-ProRule" id="PRU00335"/>
    </source>
</evidence>
<dbReference type="Gene3D" id="1.10.10.60">
    <property type="entry name" value="Homeodomain-like"/>
    <property type="match status" value="1"/>
</dbReference>
<organism evidence="7 8">
    <name type="scientific">Paenibacillus vini</name>
    <dbReference type="NCBI Taxonomy" id="1476024"/>
    <lineage>
        <taxon>Bacteria</taxon>
        <taxon>Bacillati</taxon>
        <taxon>Bacillota</taxon>
        <taxon>Bacilli</taxon>
        <taxon>Bacillales</taxon>
        <taxon>Paenibacillaceae</taxon>
        <taxon>Paenibacillus</taxon>
    </lineage>
</organism>
<feature type="DNA-binding region" description="H-T-H motif" evidence="5">
    <location>
        <begin position="22"/>
        <end position="41"/>
    </location>
</feature>
<dbReference type="InterPro" id="IPR050109">
    <property type="entry name" value="HTH-type_TetR-like_transc_reg"/>
</dbReference>
<dbReference type="PANTHER" id="PTHR30055">
    <property type="entry name" value="HTH-TYPE TRANSCRIPTIONAL REGULATOR RUTR"/>
    <property type="match status" value="1"/>
</dbReference>
<evidence type="ECO:0000313" key="8">
    <source>
        <dbReference type="Proteomes" id="UP000679992"/>
    </source>
</evidence>
<evidence type="ECO:0000313" key="7">
    <source>
        <dbReference type="EMBL" id="GIP54549.1"/>
    </source>
</evidence>
<evidence type="ECO:0000256" key="3">
    <source>
        <dbReference type="ARBA" id="ARBA00023125"/>
    </source>
</evidence>
<evidence type="ECO:0000259" key="6">
    <source>
        <dbReference type="PROSITE" id="PS50977"/>
    </source>
</evidence>
<evidence type="ECO:0000256" key="4">
    <source>
        <dbReference type="ARBA" id="ARBA00023163"/>
    </source>
</evidence>
<gene>
    <name evidence="7" type="ORF">J42TS3_35840</name>
</gene>
<sequence>MSVHILQTASRLFMEKGFESVSMNLVAEQCGVTKATIYYYYPGKTDLFVASIAKTLSVVNDRIRGILSQSGSFRSRLIKITENYLRIPQVHMNDMFDKVKQHLTEEQQQTLIRYENGLYEALKEGFDAAVQNGEIACEDTMMAAHIYVSMLRVGERQYDRNQVLFPSEREAAESIVAFLWRGIHV</sequence>
<dbReference type="InterPro" id="IPR001647">
    <property type="entry name" value="HTH_TetR"/>
</dbReference>
<dbReference type="InterPro" id="IPR036271">
    <property type="entry name" value="Tet_transcr_reg_TetR-rel_C_sf"/>
</dbReference>
<feature type="domain" description="HTH tetR-type" evidence="6">
    <location>
        <begin position="1"/>
        <end position="59"/>
    </location>
</feature>
<keyword evidence="3 5" id="KW-0238">DNA-binding</keyword>
<dbReference type="Gene3D" id="1.10.357.10">
    <property type="entry name" value="Tetracycline Repressor, domain 2"/>
    <property type="match status" value="1"/>
</dbReference>
<dbReference type="Proteomes" id="UP000679992">
    <property type="component" value="Unassembled WGS sequence"/>
</dbReference>
<keyword evidence="2" id="KW-0805">Transcription regulation</keyword>
<dbReference type="PANTHER" id="PTHR30055:SF175">
    <property type="entry name" value="HTH-TYPE TRANSCRIPTIONAL REPRESSOR KSTR2"/>
    <property type="match status" value="1"/>
</dbReference>
<evidence type="ECO:0000256" key="2">
    <source>
        <dbReference type="ARBA" id="ARBA00023015"/>
    </source>
</evidence>
<protein>
    <submittedName>
        <fullName evidence="7">TetR family transcriptional regulator</fullName>
    </submittedName>
</protein>
<accession>A0ABQ4MF37</accession>